<dbReference type="SUPFAM" id="SSF81383">
    <property type="entry name" value="F-box domain"/>
    <property type="match status" value="1"/>
</dbReference>
<name>A0AAD7K9E9_9AGAR</name>
<keyword evidence="2" id="KW-1185">Reference proteome</keyword>
<dbReference type="AlphaFoldDB" id="A0AAD7K9E9"/>
<reference evidence="1" key="1">
    <citation type="submission" date="2023-03" db="EMBL/GenBank/DDBJ databases">
        <title>Massive genome expansion in bonnet fungi (Mycena s.s.) driven by repeated elements and novel gene families across ecological guilds.</title>
        <authorList>
            <consortium name="Lawrence Berkeley National Laboratory"/>
            <person name="Harder C.B."/>
            <person name="Miyauchi S."/>
            <person name="Viragh M."/>
            <person name="Kuo A."/>
            <person name="Thoen E."/>
            <person name="Andreopoulos B."/>
            <person name="Lu D."/>
            <person name="Skrede I."/>
            <person name="Drula E."/>
            <person name="Henrissat B."/>
            <person name="Morin E."/>
            <person name="Kohler A."/>
            <person name="Barry K."/>
            <person name="LaButti K."/>
            <person name="Morin E."/>
            <person name="Salamov A."/>
            <person name="Lipzen A."/>
            <person name="Mereny Z."/>
            <person name="Hegedus B."/>
            <person name="Baldrian P."/>
            <person name="Stursova M."/>
            <person name="Weitz H."/>
            <person name="Taylor A."/>
            <person name="Grigoriev I.V."/>
            <person name="Nagy L.G."/>
            <person name="Martin F."/>
            <person name="Kauserud H."/>
        </authorList>
    </citation>
    <scope>NUCLEOTIDE SEQUENCE</scope>
    <source>
        <strain evidence="1">CBHHK182m</strain>
    </source>
</reference>
<dbReference type="InterPro" id="IPR036047">
    <property type="entry name" value="F-box-like_dom_sf"/>
</dbReference>
<comment type="caution">
    <text evidence="1">The sequence shown here is derived from an EMBL/GenBank/DDBJ whole genome shotgun (WGS) entry which is preliminary data.</text>
</comment>
<sequence length="65" mass="7220">MSSAKGPGSCDWTTRLPPEILAQIFLTSVGNPEDYSDIFSWEAPWLLSHVCGRWRAIALSTPGLW</sequence>
<dbReference type="Proteomes" id="UP001215598">
    <property type="component" value="Unassembled WGS sequence"/>
</dbReference>
<proteinExistence type="predicted"/>
<accession>A0AAD7K9E9</accession>
<protein>
    <recommendedName>
        <fullName evidence="3">F-box domain-containing protein</fullName>
    </recommendedName>
</protein>
<feature type="non-terminal residue" evidence="1">
    <location>
        <position position="65"/>
    </location>
</feature>
<organism evidence="1 2">
    <name type="scientific">Mycena metata</name>
    <dbReference type="NCBI Taxonomy" id="1033252"/>
    <lineage>
        <taxon>Eukaryota</taxon>
        <taxon>Fungi</taxon>
        <taxon>Dikarya</taxon>
        <taxon>Basidiomycota</taxon>
        <taxon>Agaricomycotina</taxon>
        <taxon>Agaricomycetes</taxon>
        <taxon>Agaricomycetidae</taxon>
        <taxon>Agaricales</taxon>
        <taxon>Marasmiineae</taxon>
        <taxon>Mycenaceae</taxon>
        <taxon>Mycena</taxon>
    </lineage>
</organism>
<evidence type="ECO:0008006" key="3">
    <source>
        <dbReference type="Google" id="ProtNLM"/>
    </source>
</evidence>
<evidence type="ECO:0000313" key="2">
    <source>
        <dbReference type="Proteomes" id="UP001215598"/>
    </source>
</evidence>
<dbReference type="Gene3D" id="1.20.1280.50">
    <property type="match status" value="1"/>
</dbReference>
<evidence type="ECO:0000313" key="1">
    <source>
        <dbReference type="EMBL" id="KAJ7780971.1"/>
    </source>
</evidence>
<gene>
    <name evidence="1" type="ORF">B0H16DRAFT_1298893</name>
</gene>
<dbReference type="EMBL" id="JARKIB010000004">
    <property type="protein sequence ID" value="KAJ7780971.1"/>
    <property type="molecule type" value="Genomic_DNA"/>
</dbReference>